<evidence type="ECO:0000313" key="2">
    <source>
        <dbReference type="Proteomes" id="UP001500711"/>
    </source>
</evidence>
<keyword evidence="2" id="KW-1185">Reference proteome</keyword>
<dbReference type="Proteomes" id="UP001500711">
    <property type="component" value="Unassembled WGS sequence"/>
</dbReference>
<reference evidence="2" key="1">
    <citation type="journal article" date="2019" name="Int. J. Syst. Evol. Microbiol.">
        <title>The Global Catalogue of Microorganisms (GCM) 10K type strain sequencing project: providing services to taxonomists for standard genome sequencing and annotation.</title>
        <authorList>
            <consortium name="The Broad Institute Genomics Platform"/>
            <consortium name="The Broad Institute Genome Sequencing Center for Infectious Disease"/>
            <person name="Wu L."/>
            <person name="Ma J."/>
        </authorList>
    </citation>
    <scope>NUCLEOTIDE SEQUENCE [LARGE SCALE GENOMIC DNA]</scope>
    <source>
        <strain evidence="2">JCM 17494</strain>
    </source>
</reference>
<evidence type="ECO:0000313" key="1">
    <source>
        <dbReference type="EMBL" id="GAA3652550.1"/>
    </source>
</evidence>
<name>A0ABP7BA13_9PSEU</name>
<gene>
    <name evidence="1" type="ORF">GCM10022267_43580</name>
</gene>
<sequence length="594" mass="67495">MDEEVFQSFEISGFGVEQIAEYAKKWFKQESLSESEYEQITKAFIEESSVVPDLRTNPLLLSLMCIIYRGQSFIPRNRPEVYERCATMLFDKWDSSRHIHVKLQAGHVVDPVLKHVAYWMLTSTNVKDGVTESELVKEVSSYLYGKAFEDEEVSRRAAVEFVDFCRGRAWVFSDAGSTASGELLFKFTHRTFMEYFAAYQLTRACESPESLARVLLPRVAKGEWDVVAQLAIQIENKNSDNGGDRALKTMLDERRRRSRQGRASVLGFVARCLSFLNARPSVVRQLTNDSLNLILASDKDEGSNALQLLGTLLSETSEARNVIADEVSSFVTSQAFGPTDLRAEVNLWTVVFILPFSISFYGNNNPVTRREHLEYWTDQKLKIIRANEGRLLAACRHDLTLAANCVEASLISLHDYMFETKFGDLNPLEKVLTSKQTKLFRVTYSPIAFMVFSHAIQGGDSPNKKRWSRISKDLASALDSYDEWPVVRASCLESSYGPYLDFDDPTPQPSDIDEWFCTAVISCILAEVDKLRKQDRFEGRISTRAEELGVIAKLISARQRPKDLGELEFPDGLSRKRAERLRRWARGETNFVSA</sequence>
<dbReference type="EMBL" id="BAABBE010000011">
    <property type="protein sequence ID" value="GAA3652550.1"/>
    <property type="molecule type" value="Genomic_DNA"/>
</dbReference>
<accession>A0ABP7BA13</accession>
<comment type="caution">
    <text evidence="1">The sequence shown here is derived from an EMBL/GenBank/DDBJ whole genome shotgun (WGS) entry which is preliminary data.</text>
</comment>
<organism evidence="1 2">
    <name type="scientific">Lentzea roselyniae</name>
    <dbReference type="NCBI Taxonomy" id="531940"/>
    <lineage>
        <taxon>Bacteria</taxon>
        <taxon>Bacillati</taxon>
        <taxon>Actinomycetota</taxon>
        <taxon>Actinomycetes</taxon>
        <taxon>Pseudonocardiales</taxon>
        <taxon>Pseudonocardiaceae</taxon>
        <taxon>Lentzea</taxon>
    </lineage>
</organism>
<proteinExistence type="predicted"/>
<protein>
    <submittedName>
        <fullName evidence="1">Uncharacterized protein</fullName>
    </submittedName>
</protein>